<feature type="region of interest" description="Disordered" evidence="1">
    <location>
        <begin position="41"/>
        <end position="98"/>
    </location>
</feature>
<comment type="caution">
    <text evidence="2">The sequence shown here is derived from an EMBL/GenBank/DDBJ whole genome shotgun (WGS) entry which is preliminary data.</text>
</comment>
<organism evidence="2 3">
    <name type="scientific">Hibiscus sabdariffa</name>
    <name type="common">roselle</name>
    <dbReference type="NCBI Taxonomy" id="183260"/>
    <lineage>
        <taxon>Eukaryota</taxon>
        <taxon>Viridiplantae</taxon>
        <taxon>Streptophyta</taxon>
        <taxon>Embryophyta</taxon>
        <taxon>Tracheophyta</taxon>
        <taxon>Spermatophyta</taxon>
        <taxon>Magnoliopsida</taxon>
        <taxon>eudicotyledons</taxon>
        <taxon>Gunneridae</taxon>
        <taxon>Pentapetalae</taxon>
        <taxon>rosids</taxon>
        <taxon>malvids</taxon>
        <taxon>Malvales</taxon>
        <taxon>Malvaceae</taxon>
        <taxon>Malvoideae</taxon>
        <taxon>Hibiscus</taxon>
    </lineage>
</organism>
<keyword evidence="3" id="KW-1185">Reference proteome</keyword>
<protein>
    <submittedName>
        <fullName evidence="2">Uncharacterized protein</fullName>
    </submittedName>
</protein>
<accession>A0ABR2DN29</accession>
<feature type="compositionally biased region" description="Polar residues" evidence="1">
    <location>
        <begin position="69"/>
        <end position="79"/>
    </location>
</feature>
<dbReference type="Proteomes" id="UP001472677">
    <property type="component" value="Unassembled WGS sequence"/>
</dbReference>
<reference evidence="2 3" key="1">
    <citation type="journal article" date="2024" name="G3 (Bethesda)">
        <title>Genome assembly of Hibiscus sabdariffa L. provides insights into metabolisms of medicinal natural products.</title>
        <authorList>
            <person name="Kim T."/>
        </authorList>
    </citation>
    <scope>NUCLEOTIDE SEQUENCE [LARGE SCALE GENOMIC DNA]</scope>
    <source>
        <strain evidence="2">TK-2024</strain>
        <tissue evidence="2">Old leaves</tissue>
    </source>
</reference>
<name>A0ABR2DN29_9ROSI</name>
<dbReference type="EMBL" id="JBBPBM010000024">
    <property type="protein sequence ID" value="KAK8542835.1"/>
    <property type="molecule type" value="Genomic_DNA"/>
</dbReference>
<proteinExistence type="predicted"/>
<gene>
    <name evidence="2" type="ORF">V6N12_015413</name>
</gene>
<evidence type="ECO:0000256" key="1">
    <source>
        <dbReference type="SAM" id="MobiDB-lite"/>
    </source>
</evidence>
<evidence type="ECO:0000313" key="3">
    <source>
        <dbReference type="Proteomes" id="UP001472677"/>
    </source>
</evidence>
<evidence type="ECO:0000313" key="2">
    <source>
        <dbReference type="EMBL" id="KAK8542835.1"/>
    </source>
</evidence>
<feature type="compositionally biased region" description="Basic and acidic residues" evidence="1">
    <location>
        <begin position="48"/>
        <end position="58"/>
    </location>
</feature>
<sequence>MATINLVNNPSGTGKFVGGSVPRNRFLPPVSPRFVRARSKQEAQAFDKANETVKHGGDQAEEVADNAKDQATSTANQVSEKAKETTEKATGAAQGTLSARAKQVWETAIETAQKAKETVLGKAGD</sequence>